<proteinExistence type="predicted"/>
<protein>
    <submittedName>
        <fullName evidence="2">Uncharacterized protein</fullName>
    </submittedName>
</protein>
<dbReference type="Proteomes" id="UP000000305">
    <property type="component" value="Unassembled WGS sequence"/>
</dbReference>
<dbReference type="AlphaFoldDB" id="E9I6N4"/>
<reference evidence="2 3" key="1">
    <citation type="journal article" date="2011" name="Science">
        <title>The ecoresponsive genome of Daphnia pulex.</title>
        <authorList>
            <person name="Colbourne J.K."/>
            <person name="Pfrender M.E."/>
            <person name="Gilbert D."/>
            <person name="Thomas W.K."/>
            <person name="Tucker A."/>
            <person name="Oakley T.H."/>
            <person name="Tokishita S."/>
            <person name="Aerts A."/>
            <person name="Arnold G.J."/>
            <person name="Basu M.K."/>
            <person name="Bauer D.J."/>
            <person name="Caceres C.E."/>
            <person name="Carmel L."/>
            <person name="Casola C."/>
            <person name="Choi J.H."/>
            <person name="Detter J.C."/>
            <person name="Dong Q."/>
            <person name="Dusheyko S."/>
            <person name="Eads B.D."/>
            <person name="Frohlich T."/>
            <person name="Geiler-Samerotte K.A."/>
            <person name="Gerlach D."/>
            <person name="Hatcher P."/>
            <person name="Jogdeo S."/>
            <person name="Krijgsveld J."/>
            <person name="Kriventseva E.V."/>
            <person name="Kultz D."/>
            <person name="Laforsch C."/>
            <person name="Lindquist E."/>
            <person name="Lopez J."/>
            <person name="Manak J.R."/>
            <person name="Muller J."/>
            <person name="Pangilinan J."/>
            <person name="Patwardhan R.P."/>
            <person name="Pitluck S."/>
            <person name="Pritham E.J."/>
            <person name="Rechtsteiner A."/>
            <person name="Rho M."/>
            <person name="Rogozin I.B."/>
            <person name="Sakarya O."/>
            <person name="Salamov A."/>
            <person name="Schaack S."/>
            <person name="Shapiro H."/>
            <person name="Shiga Y."/>
            <person name="Skalitzky C."/>
            <person name="Smith Z."/>
            <person name="Souvorov A."/>
            <person name="Sung W."/>
            <person name="Tang Z."/>
            <person name="Tsuchiya D."/>
            <person name="Tu H."/>
            <person name="Vos H."/>
            <person name="Wang M."/>
            <person name="Wolf Y.I."/>
            <person name="Yamagata H."/>
            <person name="Yamada T."/>
            <person name="Ye Y."/>
            <person name="Shaw J.R."/>
            <person name="Andrews J."/>
            <person name="Crease T.J."/>
            <person name="Tang H."/>
            <person name="Lucas S.M."/>
            <person name="Robertson H.M."/>
            <person name="Bork P."/>
            <person name="Koonin E.V."/>
            <person name="Zdobnov E.M."/>
            <person name="Grigoriev I.V."/>
            <person name="Lynch M."/>
            <person name="Boore J.L."/>
        </authorList>
    </citation>
    <scope>NUCLEOTIDE SEQUENCE [LARGE SCALE GENOMIC DNA]</scope>
</reference>
<accession>E9I6N4</accession>
<evidence type="ECO:0000313" key="3">
    <source>
        <dbReference type="Proteomes" id="UP000000305"/>
    </source>
</evidence>
<dbReference type="HOGENOM" id="CLU_922160_0_0_1"/>
<evidence type="ECO:0000256" key="1">
    <source>
        <dbReference type="SAM" id="MobiDB-lite"/>
    </source>
</evidence>
<dbReference type="EMBL" id="GL736588">
    <property type="protein sequence ID" value="EFX60346.1"/>
    <property type="molecule type" value="Genomic_DNA"/>
</dbReference>
<organism evidence="2 3">
    <name type="scientific">Daphnia pulex</name>
    <name type="common">Water flea</name>
    <dbReference type="NCBI Taxonomy" id="6669"/>
    <lineage>
        <taxon>Eukaryota</taxon>
        <taxon>Metazoa</taxon>
        <taxon>Ecdysozoa</taxon>
        <taxon>Arthropoda</taxon>
        <taxon>Crustacea</taxon>
        <taxon>Branchiopoda</taxon>
        <taxon>Diplostraca</taxon>
        <taxon>Cladocera</taxon>
        <taxon>Anomopoda</taxon>
        <taxon>Daphniidae</taxon>
        <taxon>Daphnia</taxon>
    </lineage>
</organism>
<name>E9I6N4_DAPPU</name>
<feature type="region of interest" description="Disordered" evidence="1">
    <location>
        <begin position="225"/>
        <end position="273"/>
    </location>
</feature>
<sequence length="302" mass="33828">MAAQKPLDIPNQDILDFEYDDFTEDEETPKTPTRPGGKSIRIDQPPTDLLDIPSSPTDSNIIMEEVSQNTAVPDGKHASKLQVLTTMLNRARTLILNNEPFHTMINEGYNLELTKPQLSYKILSADGQDLLDFEVNPNDMSMDPTQNQNQIPFFELEENKNVTQTDISYHFSIKPLTQRPKTEMKHQSTHMTDASIMNPIIDSIKQSAPALVNSSLVDKQYQARSITTNTIRTPSLSSSAPPRHGPGPSPRDLQAKAQRSRPQDRLGPPIRNNDHLQDHFNFCPTSNPYMVLISATHGCSTL</sequence>
<feature type="region of interest" description="Disordered" evidence="1">
    <location>
        <begin position="19"/>
        <end position="49"/>
    </location>
</feature>
<gene>
    <name evidence="2" type="ORF">DAPPUDRAFT_277962</name>
</gene>
<dbReference type="InParanoid" id="E9I6N4"/>
<dbReference type="KEGG" id="dpx:DAPPUDRAFT_277962"/>
<keyword evidence="3" id="KW-1185">Reference proteome</keyword>
<feature type="compositionally biased region" description="Polar residues" evidence="1">
    <location>
        <begin position="225"/>
        <end position="240"/>
    </location>
</feature>
<evidence type="ECO:0000313" key="2">
    <source>
        <dbReference type="EMBL" id="EFX60346.1"/>
    </source>
</evidence>